<reference evidence="1" key="1">
    <citation type="submission" date="2024-07" db="EMBL/GenBank/DDBJ databases">
        <authorList>
            <person name="Kim Y.J."/>
            <person name="Jeong J.Y."/>
        </authorList>
    </citation>
    <scope>NUCLEOTIDE SEQUENCE</scope>
    <source>
        <strain evidence="1">GIHE-MW2</strain>
    </source>
</reference>
<dbReference type="EMBL" id="CP159837">
    <property type="protein sequence ID" value="XCM39049.1"/>
    <property type="molecule type" value="Genomic_DNA"/>
</dbReference>
<accession>A0AAU8JJL9</accession>
<dbReference type="AlphaFoldDB" id="A0AAU8JJL9"/>
<gene>
    <name evidence="1" type="ORF">ABWT76_001940</name>
</gene>
<protein>
    <submittedName>
        <fullName evidence="1">Uncharacterized protein</fullName>
    </submittedName>
</protein>
<proteinExistence type="predicted"/>
<name>A0AAU8JJL9_9CYAN</name>
<sequence length="283" mass="33014">MTLIDDIEQWRRNVVTLQESMEEILYLSNRIPGCLEYELRCLLSQVSELCQESHTQVEYLRDNLADIQIRWGVATVKQLPVKDAKGWDKWTRGLQDKLPAKENYNKDIKNLLNTWKGDNWGYFVEQELSFEQWHLEGKMWASEDIDSPYLPSVITRPKEPRTAEQEADDKKMLNITNSQGNAAYDGVRRKEYLDPSLAKDVAEFKLRETAYKAKQARVQAEDLAIESSKQGKPSRITYYFYQQPSDKEVNSIMKIYKAAMEKYPGARIEVKILFAENEEPKNT</sequence>
<organism evidence="1">
    <name type="scientific">Planktothricoides raciborskii GIHE-MW2</name>
    <dbReference type="NCBI Taxonomy" id="2792601"/>
    <lineage>
        <taxon>Bacteria</taxon>
        <taxon>Bacillati</taxon>
        <taxon>Cyanobacteriota</taxon>
        <taxon>Cyanophyceae</taxon>
        <taxon>Oscillatoriophycideae</taxon>
        <taxon>Oscillatoriales</taxon>
        <taxon>Oscillatoriaceae</taxon>
        <taxon>Planktothricoides</taxon>
    </lineage>
</organism>
<evidence type="ECO:0000313" key="1">
    <source>
        <dbReference type="EMBL" id="XCM39049.1"/>
    </source>
</evidence>
<dbReference type="RefSeq" id="WP_054469352.1">
    <property type="nucleotide sequence ID" value="NZ_CP159837.1"/>
</dbReference>